<dbReference type="PROSITE" id="PS50878">
    <property type="entry name" value="RT_POL"/>
    <property type="match status" value="1"/>
</dbReference>
<dbReference type="PANTHER" id="PTHR33116:SF86">
    <property type="entry name" value="REVERSE TRANSCRIPTASE DOMAIN-CONTAINING PROTEIN"/>
    <property type="match status" value="1"/>
</dbReference>
<dbReference type="PANTHER" id="PTHR33116">
    <property type="entry name" value="REVERSE TRANSCRIPTASE ZINC-BINDING DOMAIN-CONTAINING PROTEIN-RELATED-RELATED"/>
    <property type="match status" value="1"/>
</dbReference>
<protein>
    <recommendedName>
        <fullName evidence="1">Reverse transcriptase domain-containing protein</fullName>
    </recommendedName>
</protein>
<sequence length="447" mass="50466">MNSGLLGVSCRGGSTGFVSNASYKSPWSRWYVCSLLSKILEYCWGDLTNMVLDFLNKGVGSLEGINRTYIVLIPKVNNPRKISEFRPISLCNVVYKIISKMLANRLKSILPDIIDESQSAFVPGRLISVNILVAFEIIHCLKNRRKGKMGHLALKLDMSKAYDRVEWGFLEAIMLKMGFHPQWVSLVMHCVSTVSFSVLVNGDPRGCINPTRGLRQGDPLSPYLFILCAEAFSALPRKAEGENKIHGIAVARNAPKISHLFFADDSLLFAKAIEDQVLEISRIIELYGDASGQQINFDKSSLSFSPNVPEDKREVIKQILGVSLCSIHNKYLGLPSTIGRSKMQPFNFIKDRVWRKLQGWKEKLLSKAGREVLIKVVAQAMPTYMMSYFKIPVTICEEINRMVSRFWWGQKGSERKLHWLRWDMLCKAKREGGGFARYGSFQLGIIG</sequence>
<dbReference type="EMBL" id="GHES01022934">
    <property type="protein sequence ID" value="MPA53493.1"/>
    <property type="molecule type" value="Transcribed_RNA"/>
</dbReference>
<dbReference type="CDD" id="cd01650">
    <property type="entry name" value="RT_nLTR_like"/>
    <property type="match status" value="1"/>
</dbReference>
<dbReference type="InterPro" id="IPR043502">
    <property type="entry name" value="DNA/RNA_pol_sf"/>
</dbReference>
<proteinExistence type="predicted"/>
<dbReference type="AlphaFoldDB" id="A0A5B7AER2"/>
<evidence type="ECO:0000259" key="1">
    <source>
        <dbReference type="PROSITE" id="PS50878"/>
    </source>
</evidence>
<gene>
    <name evidence="2" type="ORF">Din_022934</name>
</gene>
<dbReference type="SUPFAM" id="SSF56672">
    <property type="entry name" value="DNA/RNA polymerases"/>
    <property type="match status" value="1"/>
</dbReference>
<name>A0A5B7AER2_DAVIN</name>
<feature type="domain" description="Reverse transcriptase" evidence="1">
    <location>
        <begin position="54"/>
        <end position="324"/>
    </location>
</feature>
<accession>A0A5B7AER2</accession>
<dbReference type="InterPro" id="IPR000477">
    <property type="entry name" value="RT_dom"/>
</dbReference>
<reference evidence="2" key="1">
    <citation type="submission" date="2019-08" db="EMBL/GenBank/DDBJ databases">
        <title>Reference gene set and small RNA set construction with multiple tissues from Davidia involucrata Baill.</title>
        <authorList>
            <person name="Yang H."/>
            <person name="Zhou C."/>
            <person name="Li G."/>
            <person name="Wang J."/>
            <person name="Gao P."/>
            <person name="Wang M."/>
            <person name="Wang R."/>
            <person name="Zhao Y."/>
        </authorList>
    </citation>
    <scope>NUCLEOTIDE SEQUENCE</scope>
    <source>
        <tissue evidence="2">Mixed with DoveR01_LX</tissue>
    </source>
</reference>
<dbReference type="Pfam" id="PF00078">
    <property type="entry name" value="RVT_1"/>
    <property type="match status" value="1"/>
</dbReference>
<organism evidence="2">
    <name type="scientific">Davidia involucrata</name>
    <name type="common">Dove tree</name>
    <dbReference type="NCBI Taxonomy" id="16924"/>
    <lineage>
        <taxon>Eukaryota</taxon>
        <taxon>Viridiplantae</taxon>
        <taxon>Streptophyta</taxon>
        <taxon>Embryophyta</taxon>
        <taxon>Tracheophyta</taxon>
        <taxon>Spermatophyta</taxon>
        <taxon>Magnoliopsida</taxon>
        <taxon>eudicotyledons</taxon>
        <taxon>Gunneridae</taxon>
        <taxon>Pentapetalae</taxon>
        <taxon>asterids</taxon>
        <taxon>Cornales</taxon>
        <taxon>Nyssaceae</taxon>
        <taxon>Davidia</taxon>
    </lineage>
</organism>
<evidence type="ECO:0000313" key="2">
    <source>
        <dbReference type="EMBL" id="MPA53493.1"/>
    </source>
</evidence>